<keyword evidence="2" id="KW-1185">Reference proteome</keyword>
<evidence type="ECO:0000313" key="2">
    <source>
        <dbReference type="Proteomes" id="UP000019184"/>
    </source>
</evidence>
<dbReference type="Proteomes" id="UP000019184">
    <property type="component" value="Unassembled WGS sequence"/>
</dbReference>
<dbReference type="SUPFAM" id="SSF52540">
    <property type="entry name" value="P-loop containing nucleoside triphosphate hydrolases"/>
    <property type="match status" value="1"/>
</dbReference>
<evidence type="ECO:0008006" key="3">
    <source>
        <dbReference type="Google" id="ProtNLM"/>
    </source>
</evidence>
<dbReference type="EMBL" id="CBTK010000287">
    <property type="protein sequence ID" value="CDH47023.1"/>
    <property type="molecule type" value="Genomic_DNA"/>
</dbReference>
<dbReference type="AlphaFoldDB" id="A0A7U7GF47"/>
<gene>
    <name evidence="1" type="ORF">BN874_70007</name>
</gene>
<reference evidence="1 2" key="1">
    <citation type="journal article" date="2014" name="ISME J.">
        <title>Candidatus Competibacter-lineage genomes retrieved from metagenomes reveal functional metabolic diversity.</title>
        <authorList>
            <person name="McIlroy S.J."/>
            <person name="Albertsen M."/>
            <person name="Andresen E.K."/>
            <person name="Saunders A.M."/>
            <person name="Kristiansen R."/>
            <person name="Stokholm-Bjerregaard M."/>
            <person name="Nielsen K.L."/>
            <person name="Nielsen P.H."/>
        </authorList>
    </citation>
    <scope>NUCLEOTIDE SEQUENCE [LARGE SCALE GENOMIC DNA]</scope>
    <source>
        <strain evidence="1 2">Run_B_J11</strain>
    </source>
</reference>
<dbReference type="InterPro" id="IPR052922">
    <property type="entry name" value="Cytidylate_Kinase-2"/>
</dbReference>
<dbReference type="Gene3D" id="3.40.50.300">
    <property type="entry name" value="P-loop containing nucleotide triphosphate hydrolases"/>
    <property type="match status" value="1"/>
</dbReference>
<organism evidence="1 2">
    <name type="scientific">Candidatus Contendobacter odensis Run_B_J11</name>
    <dbReference type="NCBI Taxonomy" id="1400861"/>
    <lineage>
        <taxon>Bacteria</taxon>
        <taxon>Pseudomonadati</taxon>
        <taxon>Pseudomonadota</taxon>
        <taxon>Gammaproteobacteria</taxon>
        <taxon>Candidatus Competibacteraceae</taxon>
        <taxon>Candidatus Contendibacter</taxon>
    </lineage>
</organism>
<dbReference type="PANTHER" id="PTHR37816">
    <property type="entry name" value="YALI0E33011P"/>
    <property type="match status" value="1"/>
</dbReference>
<dbReference type="PANTHER" id="PTHR37816:SF1">
    <property type="entry name" value="TOXIN"/>
    <property type="match status" value="1"/>
</dbReference>
<comment type="caution">
    <text evidence="1">The sequence shown here is derived from an EMBL/GenBank/DDBJ whole genome shotgun (WGS) entry which is preliminary data.</text>
</comment>
<sequence>MRIAILGNSGSGKSTLAQWLASTAGAALLDLDTVAWEPGKIAVPRSPEAAAEEVGDFCSRHKKWVVEGCYAGLVSITFARDPLLVFLNPGEEQCVANCQSRPWEPHKYSSQTEQDERLAFLLSWVRQYYSRQGDMSLDGHRECFATYAGQKVEVTAKPRLDPPAPEVLAWLR</sequence>
<dbReference type="OrthoDB" id="5296079at2"/>
<evidence type="ECO:0000313" key="1">
    <source>
        <dbReference type="EMBL" id="CDH47023.1"/>
    </source>
</evidence>
<name>A0A7U7GF47_9GAMM</name>
<protein>
    <recommendedName>
        <fullName evidence="3">Shikimate kinase</fullName>
    </recommendedName>
</protein>
<accession>A0A7U7GF47</accession>
<dbReference type="RefSeq" id="WP_051498040.1">
    <property type="nucleotide sequence ID" value="NZ_CBTK010000287.1"/>
</dbReference>
<proteinExistence type="predicted"/>
<dbReference type="InterPro" id="IPR027417">
    <property type="entry name" value="P-loop_NTPase"/>
</dbReference>